<keyword evidence="3" id="KW-1185">Reference proteome</keyword>
<reference evidence="2 3" key="1">
    <citation type="submission" date="2016-08" db="EMBL/GenBank/DDBJ databases">
        <title>A Parts List for Fungal Cellulosomes Revealed by Comparative Genomics.</title>
        <authorList>
            <consortium name="DOE Joint Genome Institute"/>
            <person name="Haitjema C.H."/>
            <person name="Gilmore S.P."/>
            <person name="Henske J.K."/>
            <person name="Solomon K.V."/>
            <person name="De Groot R."/>
            <person name="Kuo A."/>
            <person name="Mondo S.J."/>
            <person name="Salamov A.A."/>
            <person name="Labutti K."/>
            <person name="Zhao Z."/>
            <person name="Chiniquy J."/>
            <person name="Barry K."/>
            <person name="Brewer H.M."/>
            <person name="Purvine S.O."/>
            <person name="Wright A.T."/>
            <person name="Boxma B."/>
            <person name="Van Alen T."/>
            <person name="Hackstein J.H."/>
            <person name="Baker S.E."/>
            <person name="Grigoriev I.V."/>
            <person name="O'Malley M.A."/>
        </authorList>
    </citation>
    <scope>NUCLEOTIDE SEQUENCE [LARGE SCALE GENOMIC DNA]</scope>
    <source>
        <strain evidence="2 3">S4</strain>
    </source>
</reference>
<name>A0A1Y1WYN1_9FUNG</name>
<dbReference type="EMBL" id="MCFG01000201">
    <property type="protein sequence ID" value="ORX78679.1"/>
    <property type="molecule type" value="Genomic_DNA"/>
</dbReference>
<sequence>MFPLSCYKALVFYVTFLFSVMQALAMPQALSPSRKLNTWVISLEKNQCSNPCGDGCEPYVEECTSKCSMSGNKVCNDSNVRNAITFWCNPLEYTRVGNNGWELTKLYKTNTISSIYI</sequence>
<dbReference type="AlphaFoldDB" id="A0A1Y1WYN1"/>
<proteinExistence type="predicted"/>
<feature type="signal peptide" evidence="1">
    <location>
        <begin position="1"/>
        <end position="25"/>
    </location>
</feature>
<dbReference type="Proteomes" id="UP000193944">
    <property type="component" value="Unassembled WGS sequence"/>
</dbReference>
<organism evidence="2 3">
    <name type="scientific">Anaeromyces robustus</name>
    <dbReference type="NCBI Taxonomy" id="1754192"/>
    <lineage>
        <taxon>Eukaryota</taxon>
        <taxon>Fungi</taxon>
        <taxon>Fungi incertae sedis</taxon>
        <taxon>Chytridiomycota</taxon>
        <taxon>Chytridiomycota incertae sedis</taxon>
        <taxon>Neocallimastigomycetes</taxon>
        <taxon>Neocallimastigales</taxon>
        <taxon>Neocallimastigaceae</taxon>
        <taxon>Anaeromyces</taxon>
    </lineage>
</organism>
<reference evidence="2 3" key="2">
    <citation type="submission" date="2016-08" db="EMBL/GenBank/DDBJ databases">
        <title>Pervasive Adenine N6-methylation of Active Genes in Fungi.</title>
        <authorList>
            <consortium name="DOE Joint Genome Institute"/>
            <person name="Mondo S.J."/>
            <person name="Dannebaum R.O."/>
            <person name="Kuo R.C."/>
            <person name="Labutti K."/>
            <person name="Haridas S."/>
            <person name="Kuo A."/>
            <person name="Salamov A."/>
            <person name="Ahrendt S.R."/>
            <person name="Lipzen A."/>
            <person name="Sullivan W."/>
            <person name="Andreopoulos W.B."/>
            <person name="Clum A."/>
            <person name="Lindquist E."/>
            <person name="Daum C."/>
            <person name="Ramamoorthy G.K."/>
            <person name="Gryganskyi A."/>
            <person name="Culley D."/>
            <person name="Magnuson J.K."/>
            <person name="James T.Y."/>
            <person name="O'Malley M.A."/>
            <person name="Stajich J.E."/>
            <person name="Spatafora J.W."/>
            <person name="Visel A."/>
            <person name="Grigoriev I.V."/>
        </authorList>
    </citation>
    <scope>NUCLEOTIDE SEQUENCE [LARGE SCALE GENOMIC DNA]</scope>
    <source>
        <strain evidence="2 3">S4</strain>
    </source>
</reference>
<protein>
    <submittedName>
        <fullName evidence="2">Uncharacterized protein</fullName>
    </submittedName>
</protein>
<evidence type="ECO:0000313" key="3">
    <source>
        <dbReference type="Proteomes" id="UP000193944"/>
    </source>
</evidence>
<evidence type="ECO:0000256" key="1">
    <source>
        <dbReference type="SAM" id="SignalP"/>
    </source>
</evidence>
<keyword evidence="1" id="KW-0732">Signal</keyword>
<feature type="chain" id="PRO_5013344989" evidence="1">
    <location>
        <begin position="26"/>
        <end position="117"/>
    </location>
</feature>
<gene>
    <name evidence="2" type="ORF">BCR32DRAFT_246967</name>
</gene>
<evidence type="ECO:0000313" key="2">
    <source>
        <dbReference type="EMBL" id="ORX78679.1"/>
    </source>
</evidence>
<comment type="caution">
    <text evidence="2">The sequence shown here is derived from an EMBL/GenBank/DDBJ whole genome shotgun (WGS) entry which is preliminary data.</text>
</comment>
<accession>A0A1Y1WYN1</accession>